<protein>
    <submittedName>
        <fullName evidence="2">Transposase</fullName>
    </submittedName>
</protein>
<sequence length="113" mass="12971">MEVVPRFLRYRCGVPGCPSAERTCISHMIRIELLAAHYAALTRSNRHFNYQCNHCGAYAFLEFATSWCSCLQSNGAENQWTRIATGRSRRAARRFLNYVRRYAIPGIARQQPG</sequence>
<accession>A0A0K0D6H3</accession>
<dbReference type="AlphaFoldDB" id="A0A0K0D6H3"/>
<evidence type="ECO:0000313" key="1">
    <source>
        <dbReference type="Proteomes" id="UP000035642"/>
    </source>
</evidence>
<organism evidence="1 2">
    <name type="scientific">Angiostrongylus cantonensis</name>
    <name type="common">Rat lungworm</name>
    <dbReference type="NCBI Taxonomy" id="6313"/>
    <lineage>
        <taxon>Eukaryota</taxon>
        <taxon>Metazoa</taxon>
        <taxon>Ecdysozoa</taxon>
        <taxon>Nematoda</taxon>
        <taxon>Chromadorea</taxon>
        <taxon>Rhabditida</taxon>
        <taxon>Rhabditina</taxon>
        <taxon>Rhabditomorpha</taxon>
        <taxon>Strongyloidea</taxon>
        <taxon>Metastrongylidae</taxon>
        <taxon>Angiostrongylus</taxon>
    </lineage>
</organism>
<reference evidence="1" key="1">
    <citation type="submission" date="2012-09" db="EMBL/GenBank/DDBJ databases">
        <authorList>
            <person name="Martin A.A."/>
        </authorList>
    </citation>
    <scope>NUCLEOTIDE SEQUENCE</scope>
</reference>
<dbReference type="Proteomes" id="UP000035642">
    <property type="component" value="Unassembled WGS sequence"/>
</dbReference>
<reference evidence="2" key="2">
    <citation type="submission" date="2017-02" db="UniProtKB">
        <authorList>
            <consortium name="WormBaseParasite"/>
        </authorList>
    </citation>
    <scope>IDENTIFICATION</scope>
</reference>
<keyword evidence="1" id="KW-1185">Reference proteome</keyword>
<proteinExistence type="predicted"/>
<dbReference type="WBParaSite" id="ACAC_0000566801-mRNA-1">
    <property type="protein sequence ID" value="ACAC_0000566801-mRNA-1"/>
    <property type="gene ID" value="ACAC_0000566801"/>
</dbReference>
<evidence type="ECO:0000313" key="2">
    <source>
        <dbReference type="WBParaSite" id="ACAC_0000566801-mRNA-1"/>
    </source>
</evidence>
<name>A0A0K0D6H3_ANGCA</name>